<evidence type="ECO:0000256" key="6">
    <source>
        <dbReference type="ARBA" id="ARBA00022679"/>
    </source>
</evidence>
<evidence type="ECO:0000313" key="8">
    <source>
        <dbReference type="EMBL" id="GAF88358.1"/>
    </source>
</evidence>
<dbReference type="InterPro" id="IPR029063">
    <property type="entry name" value="SAM-dependent_MTases_sf"/>
</dbReference>
<comment type="similarity">
    <text evidence="2">Belongs to the methyltransferase superfamily. L-isoaspartyl/D-aspartyl protein methyltransferase family.</text>
</comment>
<keyword evidence="6" id="KW-0808">Transferase</keyword>
<feature type="non-terminal residue" evidence="8">
    <location>
        <position position="190"/>
    </location>
</feature>
<dbReference type="Pfam" id="PF01135">
    <property type="entry name" value="PCMT"/>
    <property type="match status" value="1"/>
</dbReference>
<sequence>MHGRDNKDKFGVAREQMLRLDLKGRDITNPDVLKVMAEVQREEFVPESYFSQAYTDGPLPIGMGQTISQPYIVALMTQELRCNRNCEVLEIGTGSGYQTAVLSKLVKKVYTIERFSQLSESAQAVLGRLGVSNVEFYVGDGSCGWPASQLPPSGHFDRIMITAAVPNIPESLIEQLADGGFMVVPVGYRG</sequence>
<gene>
    <name evidence="8" type="ORF">S01H1_20596</name>
</gene>
<dbReference type="SUPFAM" id="SSF53335">
    <property type="entry name" value="S-adenosyl-L-methionine-dependent methyltransferases"/>
    <property type="match status" value="1"/>
</dbReference>
<keyword evidence="4" id="KW-0963">Cytoplasm</keyword>
<dbReference type="GO" id="GO:0005737">
    <property type="term" value="C:cytoplasm"/>
    <property type="evidence" value="ECO:0007669"/>
    <property type="project" value="UniProtKB-SubCell"/>
</dbReference>
<dbReference type="GO" id="GO:0032259">
    <property type="term" value="P:methylation"/>
    <property type="evidence" value="ECO:0007669"/>
    <property type="project" value="UniProtKB-KW"/>
</dbReference>
<dbReference type="CDD" id="cd02440">
    <property type="entry name" value="AdoMet_MTases"/>
    <property type="match status" value="1"/>
</dbReference>
<organism evidence="8">
    <name type="scientific">marine sediment metagenome</name>
    <dbReference type="NCBI Taxonomy" id="412755"/>
    <lineage>
        <taxon>unclassified sequences</taxon>
        <taxon>metagenomes</taxon>
        <taxon>ecological metagenomes</taxon>
    </lineage>
</organism>
<evidence type="ECO:0000256" key="4">
    <source>
        <dbReference type="ARBA" id="ARBA00022490"/>
    </source>
</evidence>
<dbReference type="InterPro" id="IPR000682">
    <property type="entry name" value="PCMT"/>
</dbReference>
<protein>
    <recommendedName>
        <fullName evidence="3">protein-L-isoaspartate(D-aspartate) O-methyltransferase</fullName>
        <ecNumber evidence="3">2.1.1.77</ecNumber>
    </recommendedName>
</protein>
<evidence type="ECO:0000256" key="2">
    <source>
        <dbReference type="ARBA" id="ARBA00005369"/>
    </source>
</evidence>
<proteinExistence type="inferred from homology"/>
<dbReference type="NCBIfam" id="NF001453">
    <property type="entry name" value="PRK00312.1"/>
    <property type="match status" value="1"/>
</dbReference>
<dbReference type="AlphaFoldDB" id="X0T4D0"/>
<name>X0T4D0_9ZZZZ</name>
<dbReference type="PANTHER" id="PTHR11579">
    <property type="entry name" value="PROTEIN-L-ISOASPARTATE O-METHYLTRANSFERASE"/>
    <property type="match status" value="1"/>
</dbReference>
<comment type="caution">
    <text evidence="8">The sequence shown here is derived from an EMBL/GenBank/DDBJ whole genome shotgun (WGS) entry which is preliminary data.</text>
</comment>
<dbReference type="GO" id="GO:0004719">
    <property type="term" value="F:protein-L-isoaspartate (D-aspartate) O-methyltransferase activity"/>
    <property type="evidence" value="ECO:0007669"/>
    <property type="project" value="UniProtKB-EC"/>
</dbReference>
<dbReference type="EMBL" id="BARS01011295">
    <property type="protein sequence ID" value="GAF88358.1"/>
    <property type="molecule type" value="Genomic_DNA"/>
</dbReference>
<evidence type="ECO:0000256" key="1">
    <source>
        <dbReference type="ARBA" id="ARBA00004496"/>
    </source>
</evidence>
<keyword evidence="7" id="KW-0949">S-adenosyl-L-methionine</keyword>
<evidence type="ECO:0000256" key="5">
    <source>
        <dbReference type="ARBA" id="ARBA00022603"/>
    </source>
</evidence>
<accession>X0T4D0</accession>
<dbReference type="PANTHER" id="PTHR11579:SF0">
    <property type="entry name" value="PROTEIN-L-ISOASPARTATE(D-ASPARTATE) O-METHYLTRANSFERASE"/>
    <property type="match status" value="1"/>
</dbReference>
<dbReference type="Gene3D" id="3.40.50.150">
    <property type="entry name" value="Vaccinia Virus protein VP39"/>
    <property type="match status" value="1"/>
</dbReference>
<dbReference type="NCBIfam" id="TIGR00080">
    <property type="entry name" value="pimt"/>
    <property type="match status" value="1"/>
</dbReference>
<dbReference type="EC" id="2.1.1.77" evidence="3"/>
<evidence type="ECO:0000256" key="3">
    <source>
        <dbReference type="ARBA" id="ARBA00011890"/>
    </source>
</evidence>
<reference evidence="8" key="1">
    <citation type="journal article" date="2014" name="Front. Microbiol.">
        <title>High frequency of phylogenetically diverse reductive dehalogenase-homologous genes in deep subseafloor sedimentary metagenomes.</title>
        <authorList>
            <person name="Kawai M."/>
            <person name="Futagami T."/>
            <person name="Toyoda A."/>
            <person name="Takaki Y."/>
            <person name="Nishi S."/>
            <person name="Hori S."/>
            <person name="Arai W."/>
            <person name="Tsubouchi T."/>
            <person name="Morono Y."/>
            <person name="Uchiyama I."/>
            <person name="Ito T."/>
            <person name="Fujiyama A."/>
            <person name="Inagaki F."/>
            <person name="Takami H."/>
        </authorList>
    </citation>
    <scope>NUCLEOTIDE SEQUENCE</scope>
    <source>
        <strain evidence="8">Expedition CK06-06</strain>
    </source>
</reference>
<evidence type="ECO:0000256" key="7">
    <source>
        <dbReference type="ARBA" id="ARBA00022691"/>
    </source>
</evidence>
<keyword evidence="5" id="KW-0489">Methyltransferase</keyword>
<comment type="subcellular location">
    <subcellularLocation>
        <location evidence="1">Cytoplasm</location>
    </subcellularLocation>
</comment>